<accession>A0ABU9C553</accession>
<feature type="compositionally biased region" description="Polar residues" evidence="1">
    <location>
        <begin position="302"/>
        <end position="312"/>
    </location>
</feature>
<dbReference type="SUPFAM" id="SSF55073">
    <property type="entry name" value="Nucleotide cyclase"/>
    <property type="match status" value="1"/>
</dbReference>
<dbReference type="PANTHER" id="PTHR33121:SF71">
    <property type="entry name" value="OXYGEN SENSOR PROTEIN DOSP"/>
    <property type="match status" value="1"/>
</dbReference>
<evidence type="ECO:0000259" key="2">
    <source>
        <dbReference type="PROSITE" id="PS50887"/>
    </source>
</evidence>
<dbReference type="Gene3D" id="3.30.70.270">
    <property type="match status" value="1"/>
</dbReference>
<dbReference type="SMART" id="SM00267">
    <property type="entry name" value="GGDEF"/>
    <property type="match status" value="1"/>
</dbReference>
<proteinExistence type="predicted"/>
<dbReference type="EMBL" id="JBBUTI010000007">
    <property type="protein sequence ID" value="MEK8046893.1"/>
    <property type="molecule type" value="Genomic_DNA"/>
</dbReference>
<name>A0ABU9C553_9BURK</name>
<dbReference type="Pfam" id="PF00990">
    <property type="entry name" value="GGDEF"/>
    <property type="match status" value="1"/>
</dbReference>
<evidence type="ECO:0000256" key="1">
    <source>
        <dbReference type="SAM" id="MobiDB-lite"/>
    </source>
</evidence>
<reference evidence="3 4" key="1">
    <citation type="submission" date="2024-04" db="EMBL/GenBank/DDBJ databases">
        <title>Novel species of the genus Ideonella isolated from streams.</title>
        <authorList>
            <person name="Lu H."/>
        </authorList>
    </citation>
    <scope>NUCLEOTIDE SEQUENCE [LARGE SCALE GENOMIC DNA]</scope>
    <source>
        <strain evidence="3 4">LYT19W</strain>
    </source>
</reference>
<protein>
    <submittedName>
        <fullName evidence="3">GGDEF domain-containing protein</fullName>
    </submittedName>
</protein>
<evidence type="ECO:0000313" key="4">
    <source>
        <dbReference type="Proteomes" id="UP001379945"/>
    </source>
</evidence>
<dbReference type="NCBIfam" id="TIGR00254">
    <property type="entry name" value="GGDEF"/>
    <property type="match status" value="1"/>
</dbReference>
<dbReference type="RefSeq" id="WP_341399196.1">
    <property type="nucleotide sequence ID" value="NZ_JBBUTI010000007.1"/>
</dbReference>
<dbReference type="InterPro" id="IPR043128">
    <property type="entry name" value="Rev_trsase/Diguanyl_cyclase"/>
</dbReference>
<evidence type="ECO:0000313" key="3">
    <source>
        <dbReference type="EMBL" id="MEK8046893.1"/>
    </source>
</evidence>
<dbReference type="PANTHER" id="PTHR33121">
    <property type="entry name" value="CYCLIC DI-GMP PHOSPHODIESTERASE PDEF"/>
    <property type="match status" value="1"/>
</dbReference>
<dbReference type="InterPro" id="IPR029787">
    <property type="entry name" value="Nucleotide_cyclase"/>
</dbReference>
<feature type="region of interest" description="Disordered" evidence="1">
    <location>
        <begin position="290"/>
        <end position="312"/>
    </location>
</feature>
<comment type="caution">
    <text evidence="3">The sequence shown here is derived from an EMBL/GenBank/DDBJ whole genome shotgun (WGS) entry which is preliminary data.</text>
</comment>
<dbReference type="CDD" id="cd01949">
    <property type="entry name" value="GGDEF"/>
    <property type="match status" value="1"/>
</dbReference>
<organism evidence="3 4">
    <name type="scientific">Ideonella margarita</name>
    <dbReference type="NCBI Taxonomy" id="2984191"/>
    <lineage>
        <taxon>Bacteria</taxon>
        <taxon>Pseudomonadati</taxon>
        <taxon>Pseudomonadota</taxon>
        <taxon>Betaproteobacteria</taxon>
        <taxon>Burkholderiales</taxon>
        <taxon>Sphaerotilaceae</taxon>
        <taxon>Ideonella</taxon>
    </lineage>
</organism>
<feature type="domain" description="GGDEF" evidence="2">
    <location>
        <begin position="165"/>
        <end position="298"/>
    </location>
</feature>
<keyword evidence="4" id="KW-1185">Reference proteome</keyword>
<dbReference type="InterPro" id="IPR050706">
    <property type="entry name" value="Cyclic-di-GMP_PDE-like"/>
</dbReference>
<gene>
    <name evidence="3" type="ORF">AACH00_11070</name>
</gene>
<sequence>MTSPFQVLCLSPRVPDLVTSAFGPYVVHGASSLEELATQMHSQRFDVILVDLKLAGGLEKLAHWSALPRAVLESALVVAAPEPSLPTCLRLLHLGAREVLSARDVAADVGGDMLGRALRLVIERKKQDDNARRAYSIDLTTGLPNHQQLLEHMNHLLALREREPAAMALIVLHLDGFRAVEASLGAEAANVLRRKAAVRLRSSLRASDVVASLGPDMFGVLLAWIDASDDAEHVAVKLTKAVQQPFSVAGQPLPVRAHAGVGRYPVHGKEAKALLDRAVAQAAGTEGGGVGHRLGAAAAANDDSSATEPGGR</sequence>
<dbReference type="InterPro" id="IPR000160">
    <property type="entry name" value="GGDEF_dom"/>
</dbReference>
<dbReference type="Proteomes" id="UP001379945">
    <property type="component" value="Unassembled WGS sequence"/>
</dbReference>
<dbReference type="PROSITE" id="PS50887">
    <property type="entry name" value="GGDEF"/>
    <property type="match status" value="1"/>
</dbReference>